<name>A0ABQ2YY39_9GAMM</name>
<proteinExistence type="predicted"/>
<organism evidence="1 2">
    <name type="scientific">Litchfieldella qijiaojingensis</name>
    <dbReference type="NCBI Taxonomy" id="980347"/>
    <lineage>
        <taxon>Bacteria</taxon>
        <taxon>Pseudomonadati</taxon>
        <taxon>Pseudomonadota</taxon>
        <taxon>Gammaproteobacteria</taxon>
        <taxon>Oceanospirillales</taxon>
        <taxon>Halomonadaceae</taxon>
        <taxon>Litchfieldella</taxon>
    </lineage>
</organism>
<sequence>MNPAEFWKNFRLGEELSISGAFIYNGLRRFYELRKLDHPDEIFEVLYNLSVGIERLLKIAVVLLEHADSQDQEALEQSLRTHNHLELLRRIRGHCRINLASPHNELLALLGTFYKSHRYDRFSMSSITDLEKEKDALFSYVGKHLNVDIPVSDSLFGTPNDARYKKFLHRIVQTICRALYDVVRLRASYLNLYTYELRHGSKAETIFLGDADIPAENVLWKELLLFFMNTKSSSGYLDFLRSIEPLDFDPELVDEYLDCFQSDAAKSLVIGELESHYEDVADKGKRLELIEVIGSPGVYFDDPDEEESLD</sequence>
<gene>
    <name evidence="1" type="ORF">GCM10007160_24220</name>
</gene>
<keyword evidence="2" id="KW-1185">Reference proteome</keyword>
<comment type="caution">
    <text evidence="1">The sequence shown here is derived from an EMBL/GenBank/DDBJ whole genome shotgun (WGS) entry which is preliminary data.</text>
</comment>
<dbReference type="Proteomes" id="UP000653056">
    <property type="component" value="Unassembled WGS sequence"/>
</dbReference>
<dbReference type="EMBL" id="BMXS01000011">
    <property type="protein sequence ID" value="GGX95755.1"/>
    <property type="molecule type" value="Genomic_DNA"/>
</dbReference>
<protein>
    <submittedName>
        <fullName evidence="1">Uncharacterized protein</fullName>
    </submittedName>
</protein>
<dbReference type="RefSeq" id="WP_189469520.1">
    <property type="nucleotide sequence ID" value="NZ_BMXS01000011.1"/>
</dbReference>
<evidence type="ECO:0000313" key="1">
    <source>
        <dbReference type="EMBL" id="GGX95755.1"/>
    </source>
</evidence>
<reference evidence="2" key="1">
    <citation type="journal article" date="2019" name="Int. J. Syst. Evol. Microbiol.">
        <title>The Global Catalogue of Microorganisms (GCM) 10K type strain sequencing project: providing services to taxonomists for standard genome sequencing and annotation.</title>
        <authorList>
            <consortium name="The Broad Institute Genomics Platform"/>
            <consortium name="The Broad Institute Genome Sequencing Center for Infectious Disease"/>
            <person name="Wu L."/>
            <person name="Ma J."/>
        </authorList>
    </citation>
    <scope>NUCLEOTIDE SEQUENCE [LARGE SCALE GENOMIC DNA]</scope>
    <source>
        <strain evidence="2">KCTC 22228</strain>
    </source>
</reference>
<evidence type="ECO:0000313" key="2">
    <source>
        <dbReference type="Proteomes" id="UP000653056"/>
    </source>
</evidence>
<accession>A0ABQ2YY39</accession>